<organism evidence="1 2">
    <name type="scientific">Puccinia striiformis f. sp. tritici</name>
    <dbReference type="NCBI Taxonomy" id="168172"/>
    <lineage>
        <taxon>Eukaryota</taxon>
        <taxon>Fungi</taxon>
        <taxon>Dikarya</taxon>
        <taxon>Basidiomycota</taxon>
        <taxon>Pucciniomycotina</taxon>
        <taxon>Pucciniomycetes</taxon>
        <taxon>Pucciniales</taxon>
        <taxon>Pucciniaceae</taxon>
        <taxon>Puccinia</taxon>
    </lineage>
</organism>
<dbReference type="EMBL" id="CM045879">
    <property type="protein sequence ID" value="KAI7939193.1"/>
    <property type="molecule type" value="Genomic_DNA"/>
</dbReference>
<dbReference type="Proteomes" id="UP001060170">
    <property type="component" value="Chromosome 15"/>
</dbReference>
<sequence length="137" mass="14483">FPTTEQKPYIYYWVQNSILAMASITLMPFLSFVLAPGNNPTKLNCNNTSDQTFCCVFNVVSLSTILPPQLSKNSTDKDNLQSSKGVNDITLCALTVAASGGGNTGELQTRGNTGFRSTGGGDAGFCDAGLGNREGDM</sequence>
<reference evidence="2" key="2">
    <citation type="journal article" date="2018" name="Mol. Plant Microbe Interact.">
        <title>Genome sequence resources for the wheat stripe rust pathogen (Puccinia striiformis f. sp. tritici) and the barley stripe rust pathogen (Puccinia striiformis f. sp. hordei).</title>
        <authorList>
            <person name="Xia C."/>
            <person name="Wang M."/>
            <person name="Yin C."/>
            <person name="Cornejo O.E."/>
            <person name="Hulbert S.H."/>
            <person name="Chen X."/>
        </authorList>
    </citation>
    <scope>NUCLEOTIDE SEQUENCE [LARGE SCALE GENOMIC DNA]</scope>
    <source>
        <strain evidence="2">93-210</strain>
    </source>
</reference>
<reference evidence="2" key="1">
    <citation type="journal article" date="2018" name="BMC Genomics">
        <title>Genomic insights into host adaptation between the wheat stripe rust pathogen (Puccinia striiformis f. sp. tritici) and the barley stripe rust pathogen (Puccinia striiformis f. sp. hordei).</title>
        <authorList>
            <person name="Xia C."/>
            <person name="Wang M."/>
            <person name="Yin C."/>
            <person name="Cornejo O.E."/>
            <person name="Hulbert S.H."/>
            <person name="Chen X."/>
        </authorList>
    </citation>
    <scope>NUCLEOTIDE SEQUENCE [LARGE SCALE GENOMIC DNA]</scope>
    <source>
        <strain evidence="2">93-210</strain>
    </source>
</reference>
<reference evidence="1 2" key="3">
    <citation type="journal article" date="2022" name="Microbiol. Spectr.">
        <title>Folding features and dynamics of 3D genome architecture in plant fungal pathogens.</title>
        <authorList>
            <person name="Xia C."/>
        </authorList>
    </citation>
    <scope>NUCLEOTIDE SEQUENCE [LARGE SCALE GENOMIC DNA]</scope>
    <source>
        <strain evidence="1 2">93-210</strain>
    </source>
</reference>
<name>A0ACC0DXD7_9BASI</name>
<proteinExistence type="predicted"/>
<evidence type="ECO:0000313" key="2">
    <source>
        <dbReference type="Proteomes" id="UP001060170"/>
    </source>
</evidence>
<comment type="caution">
    <text evidence="1">The sequence shown here is derived from an EMBL/GenBank/DDBJ whole genome shotgun (WGS) entry which is preliminary data.</text>
</comment>
<gene>
    <name evidence="1" type="ORF">MJO28_014772</name>
</gene>
<evidence type="ECO:0000313" key="1">
    <source>
        <dbReference type="EMBL" id="KAI7939193.1"/>
    </source>
</evidence>
<protein>
    <submittedName>
        <fullName evidence="1">Uncharacterized protein</fullName>
    </submittedName>
</protein>
<accession>A0ACC0DXD7</accession>
<feature type="non-terminal residue" evidence="1">
    <location>
        <position position="1"/>
    </location>
</feature>
<keyword evidence="2" id="KW-1185">Reference proteome</keyword>